<proteinExistence type="predicted"/>
<evidence type="ECO:0000256" key="1">
    <source>
        <dbReference type="SAM" id="MobiDB-lite"/>
    </source>
</evidence>
<accession>A0ABX7NK04</accession>
<feature type="compositionally biased region" description="Polar residues" evidence="1">
    <location>
        <begin position="445"/>
        <end position="454"/>
    </location>
</feature>
<dbReference type="Pfam" id="PF13546">
    <property type="entry name" value="DDE_5"/>
    <property type="match status" value="1"/>
</dbReference>
<evidence type="ECO:0000313" key="4">
    <source>
        <dbReference type="Proteomes" id="UP000662747"/>
    </source>
</evidence>
<dbReference type="InterPro" id="IPR038721">
    <property type="entry name" value="IS701-like_DDE_dom"/>
</dbReference>
<feature type="domain" description="Transposase IS701-like DDE" evidence="2">
    <location>
        <begin position="23"/>
        <end position="293"/>
    </location>
</feature>
<dbReference type="PANTHER" id="PTHR33627">
    <property type="entry name" value="TRANSPOSASE"/>
    <property type="match status" value="1"/>
</dbReference>
<feature type="region of interest" description="Disordered" evidence="1">
    <location>
        <begin position="414"/>
        <end position="454"/>
    </location>
</feature>
<sequence length="454" mass="50906">MTPAQLHQLDRELSEYLDSMTVGMGRTERRRALGGYVTGLLLDGERKSIEPMAARLAHSPDQTEALRQRLQQCVSGAAWDDTRVRCRLTQKLERELPALEALLIDDTGFPKKGVHSVGVARQYSGTLGRTDNCQVAVSLHMAGEKGSGCIGMRLYLPEEWTTDRRRMRAAGVPQEVHFERKWELALELLDEARGWGVREKLVLADFGYGSCRDFREALRNRGLHFLVGVQGNTNVWPPGAGPQLPHRVPHQMGRPRTRYVDESGHRPVLIEQLARNLPRSAFHVVRWRQGSRGMQSSRFAAMRVQTAEHHVWREPPGEEVWLLVEWPRGEAGPTKYHLSSLPKDTPLKELVRLSKLRWRVERDYQELKGEVGLDHFEGRSWRGFHHHATLCMVAHGFLALHRALFPPEPGTLGAAPGAAAAPTPAASPHWPLPSVPAPGQRSRASESSVTHVTG</sequence>
<dbReference type="InterPro" id="IPR012337">
    <property type="entry name" value="RNaseH-like_sf"/>
</dbReference>
<dbReference type="InterPro" id="IPR039365">
    <property type="entry name" value="IS701-like"/>
</dbReference>
<dbReference type="RefSeq" id="WP_206720790.1">
    <property type="nucleotide sequence ID" value="NZ_CP071090.1"/>
</dbReference>
<feature type="compositionally biased region" description="Low complexity" evidence="1">
    <location>
        <begin position="414"/>
        <end position="429"/>
    </location>
</feature>
<dbReference type="SUPFAM" id="SSF53098">
    <property type="entry name" value="Ribonuclease H-like"/>
    <property type="match status" value="1"/>
</dbReference>
<evidence type="ECO:0000259" key="2">
    <source>
        <dbReference type="Pfam" id="PF13546"/>
    </source>
</evidence>
<dbReference type="Proteomes" id="UP000662747">
    <property type="component" value="Chromosome"/>
</dbReference>
<protein>
    <submittedName>
        <fullName evidence="3">IS701 family transposase</fullName>
    </submittedName>
</protein>
<dbReference type="NCBIfam" id="NF033540">
    <property type="entry name" value="transpos_IS701"/>
    <property type="match status" value="1"/>
</dbReference>
<organism evidence="3 4">
    <name type="scientific">Pyxidicoccus parkwayensis</name>
    <dbReference type="NCBI Taxonomy" id="2813578"/>
    <lineage>
        <taxon>Bacteria</taxon>
        <taxon>Pseudomonadati</taxon>
        <taxon>Myxococcota</taxon>
        <taxon>Myxococcia</taxon>
        <taxon>Myxococcales</taxon>
        <taxon>Cystobacterineae</taxon>
        <taxon>Myxococcaceae</taxon>
        <taxon>Pyxidicoccus</taxon>
    </lineage>
</organism>
<gene>
    <name evidence="3" type="ORF">JY651_28080</name>
</gene>
<dbReference type="EMBL" id="CP071090">
    <property type="protein sequence ID" value="QSQ19202.1"/>
    <property type="molecule type" value="Genomic_DNA"/>
</dbReference>
<evidence type="ECO:0000313" key="3">
    <source>
        <dbReference type="EMBL" id="QSQ19202.1"/>
    </source>
</evidence>
<reference evidence="3 4" key="1">
    <citation type="submission" date="2021-02" db="EMBL/GenBank/DDBJ databases">
        <title>De Novo genome assembly of isolated myxobacteria.</title>
        <authorList>
            <person name="Stevens D.C."/>
        </authorList>
    </citation>
    <scope>NUCLEOTIDE SEQUENCE [LARGE SCALE GENOMIC DNA]</scope>
    <source>
        <strain evidence="4">SCPEA02</strain>
    </source>
</reference>
<keyword evidence="4" id="KW-1185">Reference proteome</keyword>
<dbReference type="PANTHER" id="PTHR33627:SF1">
    <property type="entry name" value="TRANSPOSASE"/>
    <property type="match status" value="1"/>
</dbReference>
<name>A0ABX7NK04_9BACT</name>